<feature type="non-terminal residue" evidence="1">
    <location>
        <position position="1"/>
    </location>
</feature>
<accession>X1QPT6</accession>
<evidence type="ECO:0000313" key="1">
    <source>
        <dbReference type="EMBL" id="GAI70268.1"/>
    </source>
</evidence>
<reference evidence="1" key="1">
    <citation type="journal article" date="2014" name="Front. Microbiol.">
        <title>High frequency of phylogenetically diverse reductive dehalogenase-homologous genes in deep subseafloor sedimentary metagenomes.</title>
        <authorList>
            <person name="Kawai M."/>
            <person name="Futagami T."/>
            <person name="Toyoda A."/>
            <person name="Takaki Y."/>
            <person name="Nishi S."/>
            <person name="Hori S."/>
            <person name="Arai W."/>
            <person name="Tsubouchi T."/>
            <person name="Morono Y."/>
            <person name="Uchiyama I."/>
            <person name="Ito T."/>
            <person name="Fujiyama A."/>
            <person name="Inagaki F."/>
            <person name="Takami H."/>
        </authorList>
    </citation>
    <scope>NUCLEOTIDE SEQUENCE</scope>
    <source>
        <strain evidence="1">Expedition CK06-06</strain>
    </source>
</reference>
<name>X1QPT6_9ZZZZ</name>
<dbReference type="AlphaFoldDB" id="X1QPT6"/>
<sequence>YCFVAWCELEQTEPGDTLTHTFTLPTSSAYIPPDTNTWLFFEPWGTHLTQYNASGASRGHSVVKVA</sequence>
<gene>
    <name evidence="1" type="ORF">S06H3_65578</name>
</gene>
<comment type="caution">
    <text evidence="1">The sequence shown here is derived from an EMBL/GenBank/DDBJ whole genome shotgun (WGS) entry which is preliminary data.</text>
</comment>
<proteinExistence type="predicted"/>
<organism evidence="1">
    <name type="scientific">marine sediment metagenome</name>
    <dbReference type="NCBI Taxonomy" id="412755"/>
    <lineage>
        <taxon>unclassified sequences</taxon>
        <taxon>metagenomes</taxon>
        <taxon>ecological metagenomes</taxon>
    </lineage>
</organism>
<protein>
    <submittedName>
        <fullName evidence="1">Uncharacterized protein</fullName>
    </submittedName>
</protein>
<dbReference type="EMBL" id="BARV01044223">
    <property type="protein sequence ID" value="GAI70268.1"/>
    <property type="molecule type" value="Genomic_DNA"/>
</dbReference>